<reference evidence="5" key="2">
    <citation type="submission" date="2020-04" db="EMBL/GenBank/DDBJ databases">
        <authorList>
            <person name="Santos R.A.C."/>
            <person name="Steenwyk J.L."/>
            <person name="Rivero-Menendez O."/>
            <person name="Mead M.E."/>
            <person name="Silva L.P."/>
            <person name="Bastos R.W."/>
            <person name="Alastruey-Izquierdo A."/>
            <person name="Goldman G.H."/>
            <person name="Rokas A."/>
        </authorList>
    </citation>
    <scope>NUCLEOTIDE SEQUENCE</scope>
    <source>
        <strain evidence="5">CNM-CM6805</strain>
    </source>
</reference>
<evidence type="ECO:0000256" key="3">
    <source>
        <dbReference type="SAM" id="MobiDB-lite"/>
    </source>
</evidence>
<dbReference type="Proteomes" id="UP000653565">
    <property type="component" value="Unassembled WGS sequence"/>
</dbReference>
<dbReference type="SUPFAM" id="SSF51735">
    <property type="entry name" value="NAD(P)-binding Rossmann-fold domains"/>
    <property type="match status" value="1"/>
</dbReference>
<evidence type="ECO:0000256" key="1">
    <source>
        <dbReference type="ARBA" id="ARBA00008072"/>
    </source>
</evidence>
<proteinExistence type="inferred from homology"/>
<dbReference type="Gene3D" id="3.40.50.150">
    <property type="entry name" value="Vaccinia Virus protein VP39"/>
    <property type="match status" value="1"/>
</dbReference>
<dbReference type="PANTHER" id="PTHR45348">
    <property type="entry name" value="HYPOTHETICAL OXIDOREDUCTASE (EUROFUNG)"/>
    <property type="match status" value="1"/>
</dbReference>
<dbReference type="Gene3D" id="3.40.50.720">
    <property type="entry name" value="NAD(P)-binding Rossmann-like Domain"/>
    <property type="match status" value="1"/>
</dbReference>
<name>A0A8H4GF08_9EURO</name>
<comment type="similarity">
    <text evidence="1">Belongs to the zinc-containing alcohol dehydrogenase family.</text>
</comment>
<evidence type="ECO:0000313" key="5">
    <source>
        <dbReference type="EMBL" id="KAF4231434.1"/>
    </source>
</evidence>
<feature type="compositionally biased region" description="Basic and acidic residues" evidence="3">
    <location>
        <begin position="538"/>
        <end position="547"/>
    </location>
</feature>
<dbReference type="Gene3D" id="3.90.180.10">
    <property type="entry name" value="Medium-chain alcohol dehydrogenases, catalytic domain"/>
    <property type="match status" value="1"/>
</dbReference>
<dbReference type="OrthoDB" id="3509362at2759"/>
<dbReference type="PANTHER" id="PTHR45348:SF2">
    <property type="entry name" value="ZINC-TYPE ALCOHOL DEHYDROGENASE-LIKE PROTEIN C2E1P3.01"/>
    <property type="match status" value="1"/>
</dbReference>
<dbReference type="InterPro" id="IPR011032">
    <property type="entry name" value="GroES-like_sf"/>
</dbReference>
<dbReference type="InterPro" id="IPR013154">
    <property type="entry name" value="ADH-like_N"/>
</dbReference>
<feature type="region of interest" description="Disordered" evidence="3">
    <location>
        <begin position="538"/>
        <end position="576"/>
    </location>
</feature>
<evidence type="ECO:0000256" key="2">
    <source>
        <dbReference type="ARBA" id="ARBA00023002"/>
    </source>
</evidence>
<accession>A0A8H4GF08</accession>
<gene>
    <name evidence="5" type="ORF">CNMCM6805_000128</name>
</gene>
<dbReference type="InterPro" id="IPR036291">
    <property type="entry name" value="NAD(P)-bd_dom_sf"/>
</dbReference>
<comment type="caution">
    <text evidence="5">The sequence shown here is derived from an EMBL/GenBank/DDBJ whole genome shotgun (WGS) entry which is preliminary data.</text>
</comment>
<organism evidence="5 6">
    <name type="scientific">Aspergillus fumigatiaffinis</name>
    <dbReference type="NCBI Taxonomy" id="340414"/>
    <lineage>
        <taxon>Eukaryota</taxon>
        <taxon>Fungi</taxon>
        <taxon>Dikarya</taxon>
        <taxon>Ascomycota</taxon>
        <taxon>Pezizomycotina</taxon>
        <taxon>Eurotiomycetes</taxon>
        <taxon>Eurotiomycetidae</taxon>
        <taxon>Eurotiales</taxon>
        <taxon>Aspergillaceae</taxon>
        <taxon>Aspergillus</taxon>
        <taxon>Aspergillus subgen. Fumigati</taxon>
    </lineage>
</organism>
<dbReference type="InterPro" id="IPR029063">
    <property type="entry name" value="SAM-dependent_MTases_sf"/>
</dbReference>
<dbReference type="InterPro" id="IPR047122">
    <property type="entry name" value="Trans-enoyl_RdTase-like"/>
</dbReference>
<dbReference type="SUPFAM" id="SSF50129">
    <property type="entry name" value="GroES-like"/>
    <property type="match status" value="1"/>
</dbReference>
<sequence length="678" mass="74736">MTSNKAALIRKPGGLIELEAIETWVPDCGELLVRVEAVSFNPIDAKLQRSNLFQPQYPLIVGFTFAGTVMSTGPDVNSVKPGDRVVVARWGKTGYDNKFGALQKYALALEENTLRLDLKTTFEDASGVIANLATVVSALNIYMGLALPPVTGKAQRNGKRILVYGGSSAVGGLAVKYATDAGYDVITTSSTTNRTLVEGRSATHIIDHCLPKGEIIREIRAHGPYDGIFEAIGSQETTQLIVELLRETGGQFFSTSPSPGDDQIPQNVQKKWAGYSETLVSQEANRELRVWYLGSYLPEALKNSSVWPNPALWLEGGLNSAQKALDLLYDGKSDVDIYSASDFLPKTLLDAEKGPSYDVRKTAFQDTMGTMQTRWEWFEEISRAMGPTLNDKIKDKAPDELVARPEHANFYYPWKSLGKAQIVDVGGAVGEHVLVLGFWRRAPALRQAQSSVWPKENPQALAEGRVSFMTHEIFHENPVKGVDVYWLRYIMQYSVRTAIKPSPPPTYKQLFPQAGSQGQVSSYGPLTAHNLVLTEKPAKPIDAREQPPNESNADGYQLLSSCRSGSSRRARRGQLRNGIRSRGAKLARRQFTILPRCINEALSKSHETIDGQAFMLLVLQHHPYRDKITMVAALMSRLAPDVVRSVARRDHRISANAIMSVIGRWVSQAAYAGGTPHA</sequence>
<reference evidence="5" key="1">
    <citation type="journal article" date="2020" name="bioRxiv">
        <title>Genomic and phenotypic heterogeneity of clinical isolates of the human pathogens Aspergillus fumigatus, Aspergillus lentulus and Aspergillus fumigatiaffinis.</title>
        <authorList>
            <person name="dos Santos R.A.C."/>
            <person name="Steenwyk J.L."/>
            <person name="Rivero-Menendez O."/>
            <person name="Mead M.E."/>
            <person name="Silva L.P."/>
            <person name="Bastos R.W."/>
            <person name="Alastruey-Izquierdo A."/>
            <person name="Goldman G.H."/>
            <person name="Rokas A."/>
        </authorList>
    </citation>
    <scope>NUCLEOTIDE SEQUENCE</scope>
    <source>
        <strain evidence="5">CNM-CM6805</strain>
    </source>
</reference>
<dbReference type="CDD" id="cd08249">
    <property type="entry name" value="enoyl_reductase_like"/>
    <property type="match status" value="1"/>
</dbReference>
<dbReference type="Pfam" id="PF08240">
    <property type="entry name" value="ADH_N"/>
    <property type="match status" value="1"/>
</dbReference>
<keyword evidence="6" id="KW-1185">Reference proteome</keyword>
<evidence type="ECO:0000313" key="6">
    <source>
        <dbReference type="Proteomes" id="UP000653565"/>
    </source>
</evidence>
<dbReference type="EMBL" id="JAAAPX010000103">
    <property type="protein sequence ID" value="KAF4231434.1"/>
    <property type="molecule type" value="Genomic_DNA"/>
</dbReference>
<dbReference type="GO" id="GO:0016651">
    <property type="term" value="F:oxidoreductase activity, acting on NAD(P)H"/>
    <property type="evidence" value="ECO:0007669"/>
    <property type="project" value="InterPro"/>
</dbReference>
<feature type="domain" description="Enoyl reductase (ER)" evidence="4">
    <location>
        <begin position="14"/>
        <end position="335"/>
    </location>
</feature>
<keyword evidence="2" id="KW-0560">Oxidoreductase</keyword>
<protein>
    <recommendedName>
        <fullName evidence="4">Enoyl reductase (ER) domain-containing protein</fullName>
    </recommendedName>
</protein>
<dbReference type="InterPro" id="IPR020843">
    <property type="entry name" value="ER"/>
</dbReference>
<dbReference type="AlphaFoldDB" id="A0A8H4GF08"/>
<evidence type="ECO:0000259" key="4">
    <source>
        <dbReference type="SMART" id="SM00829"/>
    </source>
</evidence>
<dbReference type="SMART" id="SM00829">
    <property type="entry name" value="PKS_ER"/>
    <property type="match status" value="1"/>
</dbReference>